<protein>
    <submittedName>
        <fullName evidence="1">Uncharacterized protein</fullName>
    </submittedName>
</protein>
<sequence length="89" mass="9995">MPTTRPRHAITETPEVTRALEVARRRWPAHAESPSRLLRELIAAGAEAVEESTDSEIERRLAAVARLAGSLSGVYPDGYLEELRSEWRE</sequence>
<gene>
    <name evidence="1" type="ORF">NCTC10741_00795</name>
</gene>
<dbReference type="OrthoDB" id="3699209at2"/>
<dbReference type="RefSeq" id="WP_126195045.1">
    <property type="nucleotide sequence ID" value="NZ_CP085954.1"/>
</dbReference>
<dbReference type="AlphaFoldDB" id="A0A3P8KDH3"/>
<dbReference type="Proteomes" id="UP000271626">
    <property type="component" value="Chromosome"/>
</dbReference>
<reference evidence="1 2" key="1">
    <citation type="submission" date="2018-12" db="EMBL/GenBank/DDBJ databases">
        <authorList>
            <consortium name="Pathogen Informatics"/>
        </authorList>
    </citation>
    <scope>NUCLEOTIDE SEQUENCE [LARGE SCALE GENOMIC DNA]</scope>
    <source>
        <strain evidence="1 2">NCTC10741</strain>
    </source>
</reference>
<accession>A0A3P8KDH3</accession>
<proteinExistence type="predicted"/>
<evidence type="ECO:0000313" key="1">
    <source>
        <dbReference type="EMBL" id="VDR37688.1"/>
    </source>
</evidence>
<name>A0A3P8KDH3_TSUPA</name>
<organism evidence="1 2">
    <name type="scientific">Tsukamurella paurometabola</name>
    <name type="common">Corynebacterium paurometabolum</name>
    <dbReference type="NCBI Taxonomy" id="2061"/>
    <lineage>
        <taxon>Bacteria</taxon>
        <taxon>Bacillati</taxon>
        <taxon>Actinomycetota</taxon>
        <taxon>Actinomycetes</taxon>
        <taxon>Mycobacteriales</taxon>
        <taxon>Tsukamurellaceae</taxon>
        <taxon>Tsukamurella</taxon>
    </lineage>
</organism>
<evidence type="ECO:0000313" key="2">
    <source>
        <dbReference type="Proteomes" id="UP000271626"/>
    </source>
</evidence>
<dbReference type="EMBL" id="LR131273">
    <property type="protein sequence ID" value="VDR37688.1"/>
    <property type="molecule type" value="Genomic_DNA"/>
</dbReference>